<reference evidence="3 4" key="1">
    <citation type="submission" date="2020-10" db="EMBL/GenBank/DDBJ databases">
        <title>Aquamicrobium zhengzhouensis sp. nov., a exopolysaccharide producing bacterium isolated from farmland soil.</title>
        <authorList>
            <person name="Wang X."/>
        </authorList>
    </citation>
    <scope>NUCLEOTIDE SEQUENCE [LARGE SCALE GENOMIC DNA]</scope>
    <source>
        <strain evidence="4">cd-1</strain>
    </source>
</reference>
<evidence type="ECO:0000259" key="1">
    <source>
        <dbReference type="PROSITE" id="PS50980"/>
    </source>
</evidence>
<protein>
    <submittedName>
        <fullName evidence="3">Methylmalonyl-CoA carboxyltransferase</fullName>
    </submittedName>
</protein>
<keyword evidence="4" id="KW-1185">Reference proteome</keyword>
<dbReference type="Proteomes" id="UP000601789">
    <property type="component" value="Unassembled WGS sequence"/>
</dbReference>
<dbReference type="InterPro" id="IPR011762">
    <property type="entry name" value="COA_CT_N"/>
</dbReference>
<dbReference type="SUPFAM" id="SSF52096">
    <property type="entry name" value="ClpP/crotonase"/>
    <property type="match status" value="2"/>
</dbReference>
<dbReference type="RefSeq" id="WP_198477095.1">
    <property type="nucleotide sequence ID" value="NZ_JADGMQ010000009.1"/>
</dbReference>
<dbReference type="PROSITE" id="PS50980">
    <property type="entry name" value="COA_CT_NTER"/>
    <property type="match status" value="1"/>
</dbReference>
<dbReference type="Pfam" id="PF01039">
    <property type="entry name" value="Carboxyl_trans"/>
    <property type="match status" value="1"/>
</dbReference>
<dbReference type="InterPro" id="IPR029045">
    <property type="entry name" value="ClpP/crotonase-like_dom_sf"/>
</dbReference>
<dbReference type="PANTHER" id="PTHR43842">
    <property type="entry name" value="PROPIONYL-COA CARBOXYLASE BETA CHAIN"/>
    <property type="match status" value="1"/>
</dbReference>
<dbReference type="InterPro" id="IPR051047">
    <property type="entry name" value="AccD/PCCB"/>
</dbReference>
<sequence>MDHEQRKAHALAMGGEKKLAQRKAAGILNARERMALLFDNGQFHEAGLFATSERPEHREKTPADAKVVGFGQIGGRNGAAVSNDLTVMGASSSTVNGRKIAYAKDIATRNGMPLVFLGESSGGRIPDNMGARGMGASAWDAHQYVRTRETPWASAVLGPCFGSSAWYTCLADFAVMRKGGTLAVASPKVTSKAIGQDISEEELGGWQMHQQYSGLIDQVVDTDEEAIEAIRTFLSYMPSNANEAPPTVGARAPATAPAKLNELVPVDRARVYNMARVIEAVVDGGSFFEMKRKFAPNLLTGLARIDGRSVGIIANNPMQKGGAVDYDACDKAISFIVLCDSFHIPIVMLVDQPGFLVGLQGERRGMPGKIMSNIQALQMASVPKISVVLRKTYGAAFVNMGGGRNSDEFALWDRAEVSFMDPGIAVGIALGVDHEKEPERYEALKAQLNADSSPYEIAGMFSAQAVIQPHETRDYIASSLAIHTRAISGGKGKRLLSVWPYR</sequence>
<dbReference type="InterPro" id="IPR011763">
    <property type="entry name" value="COA_CT_C"/>
</dbReference>
<dbReference type="EMBL" id="JADGMQ010000009">
    <property type="protein sequence ID" value="MBI1621667.1"/>
    <property type="molecule type" value="Genomic_DNA"/>
</dbReference>
<evidence type="ECO:0000259" key="2">
    <source>
        <dbReference type="PROSITE" id="PS50989"/>
    </source>
</evidence>
<evidence type="ECO:0000313" key="4">
    <source>
        <dbReference type="Proteomes" id="UP000601789"/>
    </source>
</evidence>
<gene>
    <name evidence="3" type="ORF">IOD40_13480</name>
</gene>
<dbReference type="InterPro" id="IPR034733">
    <property type="entry name" value="AcCoA_carboxyl_beta"/>
</dbReference>
<proteinExistence type="predicted"/>
<dbReference type="Gene3D" id="3.90.226.10">
    <property type="entry name" value="2-enoyl-CoA Hydratase, Chain A, domain 1"/>
    <property type="match status" value="2"/>
</dbReference>
<name>A0ABS0SEG4_9HYPH</name>
<comment type="caution">
    <text evidence="3">The sequence shown here is derived from an EMBL/GenBank/DDBJ whole genome shotgun (WGS) entry which is preliminary data.</text>
</comment>
<accession>A0ABS0SEG4</accession>
<dbReference type="PANTHER" id="PTHR43842:SF2">
    <property type="entry name" value="PROPIONYL-COA CARBOXYLASE BETA CHAIN, MITOCHONDRIAL"/>
    <property type="match status" value="1"/>
</dbReference>
<organism evidence="3 4">
    <name type="scientific">Aquamicrobium zhengzhouense</name>
    <dbReference type="NCBI Taxonomy" id="2781738"/>
    <lineage>
        <taxon>Bacteria</taxon>
        <taxon>Pseudomonadati</taxon>
        <taxon>Pseudomonadota</taxon>
        <taxon>Alphaproteobacteria</taxon>
        <taxon>Hyphomicrobiales</taxon>
        <taxon>Phyllobacteriaceae</taxon>
        <taxon>Aquamicrobium</taxon>
    </lineage>
</organism>
<feature type="domain" description="CoA carboxyltransferase N-terminal" evidence="1">
    <location>
        <begin position="1"/>
        <end position="249"/>
    </location>
</feature>
<feature type="domain" description="CoA carboxyltransferase C-terminal" evidence="2">
    <location>
        <begin position="261"/>
        <end position="482"/>
    </location>
</feature>
<evidence type="ECO:0000313" key="3">
    <source>
        <dbReference type="EMBL" id="MBI1621667.1"/>
    </source>
</evidence>
<dbReference type="PROSITE" id="PS50989">
    <property type="entry name" value="COA_CT_CTER"/>
    <property type="match status" value="1"/>
</dbReference>